<dbReference type="EMBL" id="JAVREO010000005">
    <property type="protein sequence ID" value="MDT0266880.1"/>
    <property type="molecule type" value="Genomic_DNA"/>
</dbReference>
<accession>A0ABU2JPH0</accession>
<proteinExistence type="predicted"/>
<sequence>MHLRTATEEDLPFLTDALLLAYDWTGAERFSREELLADPNAAHYVVGWPAPGEFGVLAEDPATGVPVGAAWARLLPADDPGYGYVAPDVPELTLGVVPDWRGRGVGKALLDALLAAAVEHGHRRISLSVEDGNRAVELYRSRGFTPVGRVGGADTMLREL</sequence>
<organism evidence="4 5">
    <name type="scientific">Streptomyces chisholmiae</name>
    <dbReference type="NCBI Taxonomy" id="3075540"/>
    <lineage>
        <taxon>Bacteria</taxon>
        <taxon>Bacillati</taxon>
        <taxon>Actinomycetota</taxon>
        <taxon>Actinomycetes</taxon>
        <taxon>Kitasatosporales</taxon>
        <taxon>Streptomycetaceae</taxon>
        <taxon>Streptomyces</taxon>
    </lineage>
</organism>
<gene>
    <name evidence="4" type="ORF">RM844_11315</name>
</gene>
<dbReference type="Proteomes" id="UP001183410">
    <property type="component" value="Unassembled WGS sequence"/>
</dbReference>
<keyword evidence="5" id="KW-1185">Reference proteome</keyword>
<feature type="domain" description="N-acetyltransferase" evidence="3">
    <location>
        <begin position="1"/>
        <end position="160"/>
    </location>
</feature>
<evidence type="ECO:0000313" key="5">
    <source>
        <dbReference type="Proteomes" id="UP001183410"/>
    </source>
</evidence>
<evidence type="ECO:0000259" key="3">
    <source>
        <dbReference type="PROSITE" id="PS51186"/>
    </source>
</evidence>
<dbReference type="InterPro" id="IPR050832">
    <property type="entry name" value="Bact_Acetyltransf"/>
</dbReference>
<dbReference type="SUPFAM" id="SSF55729">
    <property type="entry name" value="Acyl-CoA N-acyltransferases (Nat)"/>
    <property type="match status" value="1"/>
</dbReference>
<reference evidence="5" key="1">
    <citation type="submission" date="2023-07" db="EMBL/GenBank/DDBJ databases">
        <title>30 novel species of actinomycetes from the DSMZ collection.</title>
        <authorList>
            <person name="Nouioui I."/>
        </authorList>
    </citation>
    <scope>NUCLEOTIDE SEQUENCE [LARGE SCALE GENOMIC DNA]</scope>
    <source>
        <strain evidence="5">DSM 44915</strain>
    </source>
</reference>
<dbReference type="PANTHER" id="PTHR43877">
    <property type="entry name" value="AMINOALKYLPHOSPHONATE N-ACETYLTRANSFERASE-RELATED-RELATED"/>
    <property type="match status" value="1"/>
</dbReference>
<dbReference type="Gene3D" id="3.40.630.30">
    <property type="match status" value="1"/>
</dbReference>
<name>A0ABU2JPH0_9ACTN</name>
<keyword evidence="1" id="KW-0808">Transferase</keyword>
<dbReference type="PROSITE" id="PS51186">
    <property type="entry name" value="GNAT"/>
    <property type="match status" value="1"/>
</dbReference>
<comment type="caution">
    <text evidence="4">The sequence shown here is derived from an EMBL/GenBank/DDBJ whole genome shotgun (WGS) entry which is preliminary data.</text>
</comment>
<dbReference type="Pfam" id="PF00583">
    <property type="entry name" value="Acetyltransf_1"/>
    <property type="match status" value="1"/>
</dbReference>
<evidence type="ECO:0000313" key="4">
    <source>
        <dbReference type="EMBL" id="MDT0266880.1"/>
    </source>
</evidence>
<keyword evidence="2" id="KW-0012">Acyltransferase</keyword>
<evidence type="ECO:0000256" key="2">
    <source>
        <dbReference type="ARBA" id="ARBA00023315"/>
    </source>
</evidence>
<evidence type="ECO:0000256" key="1">
    <source>
        <dbReference type="ARBA" id="ARBA00022679"/>
    </source>
</evidence>
<dbReference type="InterPro" id="IPR016181">
    <property type="entry name" value="Acyl_CoA_acyltransferase"/>
</dbReference>
<dbReference type="InterPro" id="IPR000182">
    <property type="entry name" value="GNAT_dom"/>
</dbReference>
<protein>
    <submittedName>
        <fullName evidence="4">GNAT family N-acetyltransferase</fullName>
    </submittedName>
</protein>